<comment type="caution">
    <text evidence="2">The sequence shown here is derived from an EMBL/GenBank/DDBJ whole genome shotgun (WGS) entry which is preliminary data.</text>
</comment>
<dbReference type="AlphaFoldDB" id="A0A323UVH4"/>
<dbReference type="Pfam" id="PF04606">
    <property type="entry name" value="Ogr_Delta"/>
    <property type="match status" value="1"/>
</dbReference>
<reference evidence="2 3" key="1">
    <citation type="submission" date="2018-06" db="EMBL/GenBank/DDBJ databases">
        <title>Azoarcus communis strain SWub3 genome.</title>
        <authorList>
            <person name="Zorraquino Salvo V."/>
            <person name="Toubiana D."/>
            <person name="Blumwald E."/>
        </authorList>
    </citation>
    <scope>NUCLEOTIDE SEQUENCE [LARGE SCALE GENOMIC DNA]</scope>
    <source>
        <strain evidence="2 3">SWub3</strain>
    </source>
</reference>
<dbReference type="OrthoDB" id="6895359at2"/>
<evidence type="ECO:0000313" key="3">
    <source>
        <dbReference type="Proteomes" id="UP000248259"/>
    </source>
</evidence>
<protein>
    <recommendedName>
        <fullName evidence="1">Zinc finger Ogr/Delta-type domain-containing protein</fullName>
    </recommendedName>
</protein>
<evidence type="ECO:0000313" key="2">
    <source>
        <dbReference type="EMBL" id="PZA16467.1"/>
    </source>
</evidence>
<gene>
    <name evidence="2" type="ORF">DNK49_12285</name>
</gene>
<evidence type="ECO:0000259" key="1">
    <source>
        <dbReference type="Pfam" id="PF04606"/>
    </source>
</evidence>
<organism evidence="2 3">
    <name type="scientific">Parazoarcus communis SWub3 = DSM 12120</name>
    <dbReference type="NCBI Taxonomy" id="1121029"/>
    <lineage>
        <taxon>Bacteria</taxon>
        <taxon>Pseudomonadati</taxon>
        <taxon>Pseudomonadota</taxon>
        <taxon>Betaproteobacteria</taxon>
        <taxon>Rhodocyclales</taxon>
        <taxon>Zoogloeaceae</taxon>
        <taxon>Parazoarcus</taxon>
    </lineage>
</organism>
<feature type="domain" description="Zinc finger Ogr/Delta-type" evidence="1">
    <location>
        <begin position="4"/>
        <end position="50"/>
    </location>
</feature>
<name>A0A323UVH4_9RHOO</name>
<accession>A0A323UVH4</accession>
<sequence length="113" mass="12443">MIFKCPHCGSTSLIRTSRALSPLVKEVYYRCNNFVCGHTFKVVAEAVETISPPSLPNPAIAAVLDKRDRLPPLAAPPSPEEQKHMAHLEHLAIVEQARQHHGLGMPIARESDT</sequence>
<proteinExistence type="predicted"/>
<dbReference type="InterPro" id="IPR007684">
    <property type="entry name" value="Znf_Ogr/Delta"/>
</dbReference>
<keyword evidence="3" id="KW-1185">Reference proteome</keyword>
<dbReference type="EMBL" id="QKOE01000007">
    <property type="protein sequence ID" value="PZA16467.1"/>
    <property type="molecule type" value="Genomic_DNA"/>
</dbReference>
<dbReference type="Proteomes" id="UP000248259">
    <property type="component" value="Unassembled WGS sequence"/>
</dbReference>